<feature type="active site" description="GMP-histidine intermediate" evidence="8">
    <location>
        <position position="403"/>
    </location>
</feature>
<dbReference type="InterPro" id="IPR036025">
    <property type="entry name" value="RtcB-like_sf"/>
</dbReference>
<feature type="binding site" evidence="10">
    <location>
        <position position="254"/>
    </location>
    <ligand>
        <name>Mn(2+)</name>
        <dbReference type="ChEBI" id="CHEBI:29035"/>
        <label>2</label>
    </ligand>
</feature>
<dbReference type="SUPFAM" id="SSF103365">
    <property type="entry name" value="Hypothetical protein PH1602"/>
    <property type="match status" value="1"/>
</dbReference>
<evidence type="ECO:0000256" key="6">
    <source>
        <dbReference type="ARBA" id="ARBA00023211"/>
    </source>
</evidence>
<dbReference type="EC" id="6.5.1.8" evidence="1"/>
<dbReference type="GO" id="GO:0006396">
    <property type="term" value="P:RNA processing"/>
    <property type="evidence" value="ECO:0007669"/>
    <property type="project" value="InterPro"/>
</dbReference>
<evidence type="ECO:0000256" key="11">
    <source>
        <dbReference type="SAM" id="MobiDB-lite"/>
    </source>
</evidence>
<organism evidence="12 13">
    <name type="scientific">Schizopora paradoxa</name>
    <dbReference type="NCBI Taxonomy" id="27342"/>
    <lineage>
        <taxon>Eukaryota</taxon>
        <taxon>Fungi</taxon>
        <taxon>Dikarya</taxon>
        <taxon>Basidiomycota</taxon>
        <taxon>Agaricomycotina</taxon>
        <taxon>Agaricomycetes</taxon>
        <taxon>Hymenochaetales</taxon>
        <taxon>Schizoporaceae</taxon>
        <taxon>Schizopora</taxon>
    </lineage>
</organism>
<keyword evidence="2" id="KW-0436">Ligase</keyword>
<feature type="binding site" evidence="9">
    <location>
        <begin position="343"/>
        <end position="344"/>
    </location>
    <ligand>
        <name>GMP</name>
        <dbReference type="ChEBI" id="CHEBI:58115"/>
    </ligand>
</feature>
<dbReference type="OrthoDB" id="10249697at2759"/>
<dbReference type="InterPro" id="IPR001233">
    <property type="entry name" value="RtcB"/>
</dbReference>
<feature type="binding site" evidence="9">
    <location>
        <begin position="403"/>
        <end position="406"/>
    </location>
    <ligand>
        <name>GMP</name>
        <dbReference type="ChEBI" id="CHEBI:58115"/>
    </ligand>
</feature>
<evidence type="ECO:0000256" key="9">
    <source>
        <dbReference type="PIRSR" id="PIRSR601233-2"/>
    </source>
</evidence>
<feature type="binding site" evidence="9">
    <location>
        <begin position="222"/>
        <end position="226"/>
    </location>
    <ligand>
        <name>GMP</name>
        <dbReference type="ChEBI" id="CHEBI:58115"/>
    </ligand>
</feature>
<feature type="binding site" evidence="10">
    <location>
        <position position="343"/>
    </location>
    <ligand>
        <name>Mn(2+)</name>
        <dbReference type="ChEBI" id="CHEBI:29035"/>
        <label>2</label>
    </ligand>
</feature>
<evidence type="ECO:0000256" key="1">
    <source>
        <dbReference type="ARBA" id="ARBA00012726"/>
    </source>
</evidence>
<dbReference type="GO" id="GO:0170057">
    <property type="term" value="F:RNA ligase (GTP) activity"/>
    <property type="evidence" value="ECO:0007669"/>
    <property type="project" value="UniProtKB-EC"/>
</dbReference>
<dbReference type="STRING" id="27342.A0A0H2RFU4"/>
<accession>A0A0H2RFU4</accession>
<keyword evidence="3 10" id="KW-0479">Metal-binding</keyword>
<name>A0A0H2RFU4_9AGAM</name>
<comment type="catalytic activity">
    <reaction evidence="7">
        <text>a 3'-end 3'-phospho-ribonucleotide-RNA + a 5'-end dephospho-ribonucleoside-RNA + GTP = a ribonucleotidyl-ribonucleotide-RNA + GMP + diphosphate</text>
        <dbReference type="Rhea" id="RHEA:68076"/>
        <dbReference type="Rhea" id="RHEA-COMP:10463"/>
        <dbReference type="Rhea" id="RHEA-COMP:13936"/>
        <dbReference type="Rhea" id="RHEA-COMP:17355"/>
        <dbReference type="ChEBI" id="CHEBI:33019"/>
        <dbReference type="ChEBI" id="CHEBI:37565"/>
        <dbReference type="ChEBI" id="CHEBI:58115"/>
        <dbReference type="ChEBI" id="CHEBI:83062"/>
        <dbReference type="ChEBI" id="CHEBI:138284"/>
        <dbReference type="ChEBI" id="CHEBI:173118"/>
        <dbReference type="EC" id="6.5.1.8"/>
    </reaction>
</comment>
<evidence type="ECO:0000256" key="5">
    <source>
        <dbReference type="ARBA" id="ARBA00023134"/>
    </source>
</evidence>
<dbReference type="NCBIfam" id="TIGR03073">
    <property type="entry name" value="release_rtcB"/>
    <property type="match status" value="1"/>
</dbReference>
<dbReference type="GO" id="GO:0005525">
    <property type="term" value="F:GTP binding"/>
    <property type="evidence" value="ECO:0007669"/>
    <property type="project" value="UniProtKB-KW"/>
</dbReference>
<dbReference type="InterPro" id="IPR017510">
    <property type="entry name" value="RtcB2"/>
</dbReference>
<dbReference type="PANTHER" id="PTHR11118">
    <property type="entry name" value="RNA-SPLICING LIGASE RTCB HOMOLOG"/>
    <property type="match status" value="1"/>
</dbReference>
<evidence type="ECO:0000256" key="10">
    <source>
        <dbReference type="PIRSR" id="PIRSR601233-3"/>
    </source>
</evidence>
<evidence type="ECO:0000256" key="7">
    <source>
        <dbReference type="ARBA" id="ARBA00047746"/>
    </source>
</evidence>
<keyword evidence="4 9" id="KW-0547">Nucleotide-binding</keyword>
<evidence type="ECO:0000256" key="8">
    <source>
        <dbReference type="PIRSR" id="PIRSR601233-1"/>
    </source>
</evidence>
<keyword evidence="6 10" id="KW-0464">Manganese</keyword>
<dbReference type="Gene3D" id="3.90.1860.10">
    <property type="entry name" value="tRNA-splicing ligase RtcB"/>
    <property type="match status" value="1"/>
</dbReference>
<feature type="binding site" evidence="9">
    <location>
        <position position="479"/>
    </location>
    <ligand>
        <name>GMP</name>
        <dbReference type="ChEBI" id="CHEBI:58115"/>
    </ligand>
</feature>
<keyword evidence="13" id="KW-1185">Reference proteome</keyword>
<dbReference type="InParanoid" id="A0A0H2RFU4"/>
<protein>
    <recommendedName>
        <fullName evidence="1">3'-phosphate/5'-hydroxy nucleic acid ligase</fullName>
        <ecNumber evidence="1">6.5.1.8</ecNumber>
    </recommendedName>
</protein>
<dbReference type="PANTHER" id="PTHR11118:SF1">
    <property type="entry name" value="RNA-SPLICING LIGASE RTCB HOMOLOG"/>
    <property type="match status" value="1"/>
</dbReference>
<dbReference type="GO" id="GO:0003972">
    <property type="term" value="F:RNA ligase (ATP) activity"/>
    <property type="evidence" value="ECO:0007669"/>
    <property type="project" value="TreeGrafter"/>
</dbReference>
<sequence>MPRPITIFLNTDQSRKTVFLLPDNEPDVRSRIIKEAQNKFRVKGINTIYLPGGVPFEDNAFPPALSSCFVGKGEPFVGRVAGPSTAAARQPAEIRLFAQESYIDEKAIAQMKAVAALEGVLGVCGMPDLHPGDRFPIGCTMIAEGIYPALIGSDIGCGIALYELSSKRLRLASQPKRLAEKLRGLDDPWDGSVAEWLGRYGLEHHDRWKEFDQSLGTVGLGNHFVEICSVEAIADEAVATELGIGANSIYLLVHSGSRGLGAAILADARKTENNPYIRTDSPDLEAYLADHDYAVKWAAANRDLLAHRVLTCLKPASSEAADEHEVGSSIEGESLRKILDITHNSVTRAEVERQDLPPKVTWIHRKGVAPARGVVPCAGSRGACSWLFKAEGDGRVNGFSLPHGAGRRYPRQAMHDRSKASKSSLHTTELGSEVVCTDPDLLIEEQPEAYKDMDCIVEDVEGFEIGKGVVKLRPIVTYKVREGGERRK</sequence>
<evidence type="ECO:0000256" key="4">
    <source>
        <dbReference type="ARBA" id="ARBA00022741"/>
    </source>
</evidence>
<evidence type="ECO:0000256" key="2">
    <source>
        <dbReference type="ARBA" id="ARBA00022598"/>
    </source>
</evidence>
<evidence type="ECO:0000256" key="3">
    <source>
        <dbReference type="ARBA" id="ARBA00022723"/>
    </source>
</evidence>
<gene>
    <name evidence="12" type="ORF">SCHPADRAFT_832084</name>
</gene>
<reference evidence="12 13" key="1">
    <citation type="submission" date="2015-04" db="EMBL/GenBank/DDBJ databases">
        <title>Complete genome sequence of Schizopora paradoxa KUC8140, a cosmopolitan wood degrader in East Asia.</title>
        <authorList>
            <consortium name="DOE Joint Genome Institute"/>
            <person name="Min B."/>
            <person name="Park H."/>
            <person name="Jang Y."/>
            <person name="Kim J.-J."/>
            <person name="Kim K.H."/>
            <person name="Pangilinan J."/>
            <person name="Lipzen A."/>
            <person name="Riley R."/>
            <person name="Grigoriev I.V."/>
            <person name="Spatafora J.W."/>
            <person name="Choi I.-G."/>
        </authorList>
    </citation>
    <scope>NUCLEOTIDE SEQUENCE [LARGE SCALE GENOMIC DNA]</scope>
    <source>
        <strain evidence="12 13">KUC8140</strain>
    </source>
</reference>
<comment type="cofactor">
    <cofactor evidence="10">
        <name>Mn(2+)</name>
        <dbReference type="ChEBI" id="CHEBI:29035"/>
    </cofactor>
    <text evidence="10">Binds 2 manganese ions per subunit.</text>
</comment>
<feature type="binding site" evidence="9">
    <location>
        <position position="385"/>
    </location>
    <ligand>
        <name>GMP</name>
        <dbReference type="ChEBI" id="CHEBI:58115"/>
    </ligand>
</feature>
<dbReference type="Proteomes" id="UP000053477">
    <property type="component" value="Unassembled WGS sequence"/>
</dbReference>
<dbReference type="EMBL" id="KQ086018">
    <property type="protein sequence ID" value="KLO10755.1"/>
    <property type="molecule type" value="Genomic_DNA"/>
</dbReference>
<keyword evidence="5 9" id="KW-0342">GTP-binding</keyword>
<feature type="region of interest" description="Disordered" evidence="11">
    <location>
        <begin position="402"/>
        <end position="428"/>
    </location>
</feature>
<dbReference type="AlphaFoldDB" id="A0A0H2RFU4"/>
<evidence type="ECO:0000313" key="13">
    <source>
        <dbReference type="Proteomes" id="UP000053477"/>
    </source>
</evidence>
<feature type="binding site" evidence="10">
    <location>
        <position position="223"/>
    </location>
    <ligand>
        <name>Mn(2+)</name>
        <dbReference type="ChEBI" id="CHEBI:29035"/>
        <label>1</label>
    </ligand>
</feature>
<dbReference type="GO" id="GO:0046872">
    <property type="term" value="F:metal ion binding"/>
    <property type="evidence" value="ECO:0007669"/>
    <property type="project" value="UniProtKB-KW"/>
</dbReference>
<evidence type="ECO:0000313" key="12">
    <source>
        <dbReference type="EMBL" id="KLO10755.1"/>
    </source>
</evidence>
<proteinExistence type="predicted"/>
<dbReference type="Pfam" id="PF01139">
    <property type="entry name" value="RtcB"/>
    <property type="match status" value="2"/>
</dbReference>